<dbReference type="EMBL" id="LSDL01000058">
    <property type="protein sequence ID" value="KXB77728.1"/>
    <property type="molecule type" value="Genomic_DNA"/>
</dbReference>
<protein>
    <submittedName>
        <fullName evidence="1">Uncharacterized protein</fullName>
    </submittedName>
</protein>
<proteinExistence type="predicted"/>
<dbReference type="AlphaFoldDB" id="A0A134BCT6"/>
<dbReference type="PATRIC" id="fig|419005.5.peg.1290"/>
<accession>A0A134BCT6</accession>
<reference evidence="1 2" key="1">
    <citation type="submission" date="2016-01" db="EMBL/GenBank/DDBJ databases">
        <authorList>
            <person name="Oliw E.H."/>
        </authorList>
    </citation>
    <scope>NUCLEOTIDE SEQUENCE [LARGE SCALE GENOMIC DNA]</scope>
    <source>
        <strain evidence="1 2">DNF00307</strain>
    </source>
</reference>
<sequence>MVGGRCFVFCFGAVKGRGGREVRQKTVKFNYFQKTTYLSQNVMYELLL</sequence>
<evidence type="ECO:0000313" key="1">
    <source>
        <dbReference type="EMBL" id="KXB77728.1"/>
    </source>
</evidence>
<comment type="caution">
    <text evidence="1">The sequence shown here is derived from an EMBL/GenBank/DDBJ whole genome shotgun (WGS) entry which is preliminary data.</text>
</comment>
<gene>
    <name evidence="1" type="ORF">HMPREF1860_01283</name>
</gene>
<name>A0A134BCT6_9BACT</name>
<organism evidence="1">
    <name type="scientific">Prevotella amnii</name>
    <dbReference type="NCBI Taxonomy" id="419005"/>
    <lineage>
        <taxon>Bacteria</taxon>
        <taxon>Pseudomonadati</taxon>
        <taxon>Bacteroidota</taxon>
        <taxon>Bacteroidia</taxon>
        <taxon>Bacteroidales</taxon>
        <taxon>Prevotellaceae</taxon>
        <taxon>Prevotella</taxon>
    </lineage>
</organism>
<dbReference type="Proteomes" id="UP000070531">
    <property type="component" value="Unassembled WGS sequence"/>
</dbReference>
<evidence type="ECO:0000313" key="2">
    <source>
        <dbReference type="Proteomes" id="UP000070531"/>
    </source>
</evidence>